<sequence length="950" mass="101212">MAALCDPPGAGSPPRTPISPQDLSHELKAFLTGSDPTLGTPLSPPDHARCALRLLRRLPAARHAVLQHLAGLFDDHVSSHLRLRSELHPPPPPSSPPSALTEVIHEAQRLLLAFIKAKPNAWAPLLAAWAVELLGQLSSKYSSRHGARGLNELLQLWMSCESTRTLMEIYAQCLAALIATCPDACVDALLDTSVQHSPHFDWVVAHIGGSFPGTIISRVLSCGLKDFCAHGDAVVATGAADKRVPKLASVVGILGHLASRHGASIKQELLRMFHEGLSPGQHKGTVPFLLQLALMSPPLLGTVAAELVESLKPAVLNQLHQRFSPLPRDELDATVSLLVRLICQTSCGAFRTLQFLLDTAMPASVITPPGLALHDGVREACDRLVALLLLQLQKLVHNRPAPSLSDGPQRCIPFLEALRGRVGELCIETLRLERKRYLWLHQLLGLLAVYAAPHGAPEALFHLLAAAKGQEELALAAQLHAVLAASLADLPAATAALCVRQIHAGALPAPQLARLLRNLAAVAADEGADEAASLGAQLAPALASHLPELARLLLHPAPDACEAAALLLCSLPPPRGLRPAQLHAALRAAVHHFFLALRRAGCDGGSGLCNACKLLEKLSSGSPSAGRAALQLLVEGALRGRNAQLFGGDAAGEGGGGGGGGCNECDAASAASLLATNRRFTAAVDFSAGVWSVFHAGVIGHGLKMESDPPSCSQDEVNRNIYVFINVLLRCCRAAEPNPPPPPCISPDAAKAVASALVDSVCPAAAAAAGGELCWPPEEQARSTVERDLRILRRFKQQPLLFPLLRVVAMGRPALCYCSVLLRGLLATLMAHWDACRHADTASSPWHLHASCALVACMAEGSLLPPVLGEVQELFPCLAPFEVRLLLLSVWEYLREHSPLPQRFSFQPHRGMFQRDFAREGDPAKYLVPLHSVLHRNVERLGLLAGRFRT</sequence>
<dbReference type="GO" id="GO:0005654">
    <property type="term" value="C:nucleoplasm"/>
    <property type="evidence" value="ECO:0007669"/>
    <property type="project" value="Ensembl"/>
</dbReference>
<dbReference type="GO" id="GO:0160232">
    <property type="term" value="C:INTAC complex"/>
    <property type="evidence" value="ECO:0007669"/>
    <property type="project" value="Ensembl"/>
</dbReference>
<dbReference type="RefSeq" id="XP_015706717.1">
    <property type="nucleotide sequence ID" value="XM_015851231.2"/>
</dbReference>
<dbReference type="CTD" id="80789"/>
<gene>
    <name evidence="4" type="primary">INTS5</name>
</gene>
<dbReference type="InterPro" id="IPR040316">
    <property type="entry name" value="INTS5"/>
</dbReference>
<dbReference type="Proteomes" id="UP000694412">
    <property type="component" value="Unassembled WGS sequence"/>
</dbReference>
<accession>A0A8C2SMQ2</accession>
<evidence type="ECO:0000259" key="3">
    <source>
        <dbReference type="Pfam" id="PF14838"/>
    </source>
</evidence>
<dbReference type="Pfam" id="PF14838">
    <property type="entry name" value="INTS5_C"/>
    <property type="match status" value="1"/>
</dbReference>
<dbReference type="GeneTree" id="ENSGT00390000008374"/>
<dbReference type="KEGG" id="cjo:107307716"/>
<feature type="domain" description="Integrator complex subunit 5 C-terminal" evidence="3">
    <location>
        <begin position="246"/>
        <end position="941"/>
    </location>
</feature>
<dbReference type="PANTHER" id="PTHR31697">
    <property type="entry name" value="INTEGRATOR COMPLEX SUBUNIT 5"/>
    <property type="match status" value="1"/>
</dbReference>
<organism evidence="4 5">
    <name type="scientific">Coturnix japonica</name>
    <name type="common">Japanese quail</name>
    <name type="synonym">Coturnix coturnix japonica</name>
    <dbReference type="NCBI Taxonomy" id="93934"/>
    <lineage>
        <taxon>Eukaryota</taxon>
        <taxon>Metazoa</taxon>
        <taxon>Chordata</taxon>
        <taxon>Craniata</taxon>
        <taxon>Vertebrata</taxon>
        <taxon>Euteleostomi</taxon>
        <taxon>Archelosauria</taxon>
        <taxon>Archosauria</taxon>
        <taxon>Dinosauria</taxon>
        <taxon>Saurischia</taxon>
        <taxon>Theropoda</taxon>
        <taxon>Coelurosauria</taxon>
        <taxon>Aves</taxon>
        <taxon>Neognathae</taxon>
        <taxon>Galloanserae</taxon>
        <taxon>Galliformes</taxon>
        <taxon>Phasianidae</taxon>
        <taxon>Perdicinae</taxon>
        <taxon>Coturnix</taxon>
    </lineage>
</organism>
<dbReference type="GO" id="GO:0032039">
    <property type="term" value="C:integrator complex"/>
    <property type="evidence" value="ECO:0007669"/>
    <property type="project" value="Ensembl"/>
</dbReference>
<dbReference type="GO" id="GO:0034472">
    <property type="term" value="P:snRNA 3'-end processing"/>
    <property type="evidence" value="ECO:0007669"/>
    <property type="project" value="TreeGrafter"/>
</dbReference>
<dbReference type="GeneID" id="107307716"/>
<evidence type="ECO:0000313" key="5">
    <source>
        <dbReference type="Proteomes" id="UP000694412"/>
    </source>
</evidence>
<dbReference type="PANTHER" id="PTHR31697:SF2">
    <property type="entry name" value="INTEGRATOR COMPLEX SUBUNIT 5"/>
    <property type="match status" value="1"/>
</dbReference>
<dbReference type="InterPro" id="IPR029444">
    <property type="entry name" value="INTS5_C"/>
</dbReference>
<dbReference type="GO" id="GO:0160240">
    <property type="term" value="P:RNA polymerase II transcription initiation surveillance"/>
    <property type="evidence" value="ECO:0007669"/>
    <property type="project" value="Ensembl"/>
</dbReference>
<protein>
    <submittedName>
        <fullName evidence="4">Integrator complex subunit 5</fullName>
    </submittedName>
</protein>
<reference evidence="4" key="1">
    <citation type="submission" date="2025-08" db="UniProtKB">
        <authorList>
            <consortium name="Ensembl"/>
        </authorList>
    </citation>
    <scope>IDENTIFICATION</scope>
</reference>
<feature type="domain" description="Integrator complex subunit 5 N-terminal" evidence="2">
    <location>
        <begin position="21"/>
        <end position="229"/>
    </location>
</feature>
<evidence type="ECO:0000313" key="4">
    <source>
        <dbReference type="Ensembl" id="ENSCJPP00005001065.1"/>
    </source>
</evidence>
<reference evidence="4" key="2">
    <citation type="submission" date="2025-09" db="UniProtKB">
        <authorList>
            <consortium name="Ensembl"/>
        </authorList>
    </citation>
    <scope>IDENTIFICATION</scope>
</reference>
<evidence type="ECO:0000256" key="1">
    <source>
        <dbReference type="SAM" id="MobiDB-lite"/>
    </source>
</evidence>
<dbReference type="InterPro" id="IPR029445">
    <property type="entry name" value="INTS5_N"/>
</dbReference>
<dbReference type="Pfam" id="PF14837">
    <property type="entry name" value="INTS5_N"/>
    <property type="match status" value="1"/>
</dbReference>
<dbReference type="GO" id="GO:0005829">
    <property type="term" value="C:cytosol"/>
    <property type="evidence" value="ECO:0007669"/>
    <property type="project" value="Ensembl"/>
</dbReference>
<evidence type="ECO:0000259" key="2">
    <source>
        <dbReference type="Pfam" id="PF14837"/>
    </source>
</evidence>
<dbReference type="AlphaFoldDB" id="A0A8C2SMQ2"/>
<dbReference type="Ensembl" id="ENSCJPT00005001839.1">
    <property type="protein sequence ID" value="ENSCJPP00005001065.1"/>
    <property type="gene ID" value="ENSCJPG00005001140.1"/>
</dbReference>
<dbReference type="OrthoDB" id="9118040at2759"/>
<proteinExistence type="predicted"/>
<keyword evidence="5" id="KW-1185">Reference proteome</keyword>
<feature type="region of interest" description="Disordered" evidence="1">
    <location>
        <begin position="1"/>
        <end position="21"/>
    </location>
</feature>
<name>A0A8C2SMQ2_COTJA</name>